<evidence type="ECO:0000256" key="2">
    <source>
        <dbReference type="ARBA" id="ARBA00023125"/>
    </source>
</evidence>
<feature type="domain" description="C2H2-type" evidence="8">
    <location>
        <begin position="601"/>
        <end position="631"/>
    </location>
</feature>
<keyword evidence="4" id="KW-0539">Nucleus</keyword>
<keyword evidence="2" id="KW-0238">DNA-binding</keyword>
<dbReference type="PROSITE" id="PS50090">
    <property type="entry name" value="MYB_LIKE"/>
    <property type="match status" value="3"/>
</dbReference>
<dbReference type="InterPro" id="IPR051575">
    <property type="entry name" value="Myb-like_DNA-bd"/>
</dbReference>
<evidence type="ECO:0000313" key="10">
    <source>
        <dbReference type="EMBL" id="KIO02397.1"/>
    </source>
</evidence>
<keyword evidence="5" id="KW-0479">Metal-binding</keyword>
<dbReference type="HOGENOM" id="CLU_021970_0_0_1"/>
<keyword evidence="11" id="KW-1185">Reference proteome</keyword>
<dbReference type="PANTHER" id="PTHR46621">
    <property type="entry name" value="SNRNA-ACTIVATING PROTEIN COMPLEX SUBUNIT 4"/>
    <property type="match status" value="1"/>
</dbReference>
<dbReference type="GO" id="GO:0019185">
    <property type="term" value="C:snRNA-activating protein complex"/>
    <property type="evidence" value="ECO:0007669"/>
    <property type="project" value="TreeGrafter"/>
</dbReference>
<dbReference type="Pfam" id="PF13921">
    <property type="entry name" value="Myb_DNA-bind_6"/>
    <property type="match status" value="1"/>
</dbReference>
<keyword evidence="1" id="KW-0805">Transcription regulation</keyword>
<proteinExistence type="predicted"/>
<dbReference type="Pfam" id="PF00249">
    <property type="entry name" value="Myb_DNA-binding"/>
    <property type="match status" value="1"/>
</dbReference>
<evidence type="ECO:0000256" key="4">
    <source>
        <dbReference type="ARBA" id="ARBA00023242"/>
    </source>
</evidence>
<keyword evidence="3" id="KW-0804">Transcription</keyword>
<dbReference type="InterPro" id="IPR009057">
    <property type="entry name" value="Homeodomain-like_sf"/>
</dbReference>
<feature type="region of interest" description="Disordered" evidence="6">
    <location>
        <begin position="291"/>
        <end position="311"/>
    </location>
</feature>
<evidence type="ECO:0000259" key="7">
    <source>
        <dbReference type="PROSITE" id="PS50090"/>
    </source>
</evidence>
<feature type="region of interest" description="Disordered" evidence="6">
    <location>
        <begin position="351"/>
        <end position="485"/>
    </location>
</feature>
<reference evidence="10 11" key="1">
    <citation type="submission" date="2014-04" db="EMBL/GenBank/DDBJ databases">
        <authorList>
            <consortium name="DOE Joint Genome Institute"/>
            <person name="Kuo A."/>
            <person name="Kohler A."/>
            <person name="Costa M.D."/>
            <person name="Nagy L.G."/>
            <person name="Floudas D."/>
            <person name="Copeland A."/>
            <person name="Barry K.W."/>
            <person name="Cichocki N."/>
            <person name="Veneault-Fourrey C."/>
            <person name="LaButti K."/>
            <person name="Lindquist E.A."/>
            <person name="Lipzen A."/>
            <person name="Lundell T."/>
            <person name="Morin E."/>
            <person name="Murat C."/>
            <person name="Sun H."/>
            <person name="Tunlid A."/>
            <person name="Henrissat B."/>
            <person name="Grigoriev I.V."/>
            <person name="Hibbett D.S."/>
            <person name="Martin F."/>
            <person name="Nordberg H.P."/>
            <person name="Cantor M.N."/>
            <person name="Hua S.X."/>
        </authorList>
    </citation>
    <scope>NUCLEOTIDE SEQUENCE [LARGE SCALE GENOMIC DNA]</scope>
    <source>
        <strain evidence="10 11">Marx 270</strain>
    </source>
</reference>
<dbReference type="PROSITE" id="PS00028">
    <property type="entry name" value="ZINC_FINGER_C2H2_1"/>
    <property type="match status" value="1"/>
</dbReference>
<feature type="domain" description="HTH myb-type" evidence="9">
    <location>
        <begin position="3"/>
        <end position="51"/>
    </location>
</feature>
<dbReference type="Gene3D" id="1.10.10.60">
    <property type="entry name" value="Homeodomain-like"/>
    <property type="match status" value="3"/>
</dbReference>
<evidence type="ECO:0000256" key="1">
    <source>
        <dbReference type="ARBA" id="ARBA00023015"/>
    </source>
</evidence>
<feature type="region of interest" description="Disordered" evidence="6">
    <location>
        <begin position="648"/>
        <end position="673"/>
    </location>
</feature>
<dbReference type="SUPFAM" id="SSF46689">
    <property type="entry name" value="Homeodomain-like"/>
    <property type="match status" value="2"/>
</dbReference>
<feature type="domain" description="Myb-like" evidence="7">
    <location>
        <begin position="10"/>
        <end position="55"/>
    </location>
</feature>
<feature type="compositionally biased region" description="Basic residues" evidence="6">
    <location>
        <begin position="457"/>
        <end position="467"/>
    </location>
</feature>
<dbReference type="PROSITE" id="PS50157">
    <property type="entry name" value="ZINC_FINGER_C2H2_2"/>
    <property type="match status" value="1"/>
</dbReference>
<evidence type="ECO:0000256" key="3">
    <source>
        <dbReference type="ARBA" id="ARBA00023163"/>
    </source>
</evidence>
<feature type="domain" description="HTH myb-type" evidence="9">
    <location>
        <begin position="56"/>
        <end position="110"/>
    </location>
</feature>
<feature type="domain" description="Myb-like" evidence="7">
    <location>
        <begin position="56"/>
        <end position="106"/>
    </location>
</feature>
<dbReference type="InterPro" id="IPR017930">
    <property type="entry name" value="Myb_dom"/>
</dbReference>
<dbReference type="SMART" id="SM00717">
    <property type="entry name" value="SANT"/>
    <property type="match status" value="3"/>
</dbReference>
<feature type="domain" description="Myb-like" evidence="7">
    <location>
        <begin position="107"/>
        <end position="156"/>
    </location>
</feature>
<dbReference type="GO" id="GO:0001006">
    <property type="term" value="F:RNA polymerase III type 3 promoter sequence-specific DNA binding"/>
    <property type="evidence" value="ECO:0007669"/>
    <property type="project" value="TreeGrafter"/>
</dbReference>
<evidence type="ECO:0000256" key="6">
    <source>
        <dbReference type="SAM" id="MobiDB-lite"/>
    </source>
</evidence>
<dbReference type="OrthoDB" id="2143914at2759"/>
<keyword evidence="5" id="KW-0863">Zinc-finger</keyword>
<reference evidence="11" key="2">
    <citation type="submission" date="2015-01" db="EMBL/GenBank/DDBJ databases">
        <title>Evolutionary Origins and Diversification of the Mycorrhizal Mutualists.</title>
        <authorList>
            <consortium name="DOE Joint Genome Institute"/>
            <consortium name="Mycorrhizal Genomics Consortium"/>
            <person name="Kohler A."/>
            <person name="Kuo A."/>
            <person name="Nagy L.G."/>
            <person name="Floudas D."/>
            <person name="Copeland A."/>
            <person name="Barry K.W."/>
            <person name="Cichocki N."/>
            <person name="Veneault-Fourrey C."/>
            <person name="LaButti K."/>
            <person name="Lindquist E.A."/>
            <person name="Lipzen A."/>
            <person name="Lundell T."/>
            <person name="Morin E."/>
            <person name="Murat C."/>
            <person name="Riley R."/>
            <person name="Ohm R."/>
            <person name="Sun H."/>
            <person name="Tunlid A."/>
            <person name="Henrissat B."/>
            <person name="Grigoriev I.V."/>
            <person name="Hibbett D.S."/>
            <person name="Martin F."/>
        </authorList>
    </citation>
    <scope>NUCLEOTIDE SEQUENCE [LARGE SCALE GENOMIC DNA]</scope>
    <source>
        <strain evidence="11">Marx 270</strain>
    </source>
</reference>
<feature type="compositionally biased region" description="Polar residues" evidence="6">
    <location>
        <begin position="377"/>
        <end position="404"/>
    </location>
</feature>
<dbReference type="EMBL" id="KN831982">
    <property type="protein sequence ID" value="KIO02397.1"/>
    <property type="molecule type" value="Genomic_DNA"/>
</dbReference>
<dbReference type="Proteomes" id="UP000054217">
    <property type="component" value="Unassembled WGS sequence"/>
</dbReference>
<dbReference type="GO" id="GO:0042796">
    <property type="term" value="P:snRNA transcription by RNA polymerase III"/>
    <property type="evidence" value="ECO:0007669"/>
    <property type="project" value="TreeGrafter"/>
</dbReference>
<dbReference type="InParanoid" id="A0A0C3JYF0"/>
<dbReference type="STRING" id="870435.A0A0C3JYF0"/>
<dbReference type="GO" id="GO:0042795">
    <property type="term" value="P:snRNA transcription by RNA polymerase II"/>
    <property type="evidence" value="ECO:0007669"/>
    <property type="project" value="TreeGrafter"/>
</dbReference>
<evidence type="ECO:0000259" key="9">
    <source>
        <dbReference type="PROSITE" id="PS51294"/>
    </source>
</evidence>
<feature type="compositionally biased region" description="Polar residues" evidence="6">
    <location>
        <begin position="440"/>
        <end position="456"/>
    </location>
</feature>
<keyword evidence="5" id="KW-0862">Zinc</keyword>
<dbReference type="Gene3D" id="3.30.160.60">
    <property type="entry name" value="Classic Zinc Finger"/>
    <property type="match status" value="1"/>
</dbReference>
<dbReference type="AlphaFoldDB" id="A0A0C3JYF0"/>
<dbReference type="PROSITE" id="PS51294">
    <property type="entry name" value="HTH_MYB"/>
    <property type="match status" value="3"/>
</dbReference>
<evidence type="ECO:0000313" key="11">
    <source>
        <dbReference type="Proteomes" id="UP000054217"/>
    </source>
</evidence>
<dbReference type="GO" id="GO:0008270">
    <property type="term" value="F:zinc ion binding"/>
    <property type="evidence" value="ECO:0007669"/>
    <property type="project" value="UniProtKB-KW"/>
</dbReference>
<protein>
    <submittedName>
        <fullName evidence="10">Uncharacterized protein</fullName>
    </submittedName>
</protein>
<dbReference type="PANTHER" id="PTHR46621:SF1">
    <property type="entry name" value="SNRNA-ACTIVATING PROTEIN COMPLEX SUBUNIT 4"/>
    <property type="match status" value="1"/>
</dbReference>
<dbReference type="SMART" id="SM00355">
    <property type="entry name" value="ZnF_C2H2"/>
    <property type="match status" value="3"/>
</dbReference>
<name>A0A0C3JYF0_PISTI</name>
<organism evidence="10 11">
    <name type="scientific">Pisolithus tinctorius Marx 270</name>
    <dbReference type="NCBI Taxonomy" id="870435"/>
    <lineage>
        <taxon>Eukaryota</taxon>
        <taxon>Fungi</taxon>
        <taxon>Dikarya</taxon>
        <taxon>Basidiomycota</taxon>
        <taxon>Agaricomycotina</taxon>
        <taxon>Agaricomycetes</taxon>
        <taxon>Agaricomycetidae</taxon>
        <taxon>Boletales</taxon>
        <taxon>Sclerodermatineae</taxon>
        <taxon>Pisolithaceae</taxon>
        <taxon>Pisolithus</taxon>
    </lineage>
</organism>
<gene>
    <name evidence="10" type="ORF">M404DRAFT_1002423</name>
</gene>
<evidence type="ECO:0000259" key="8">
    <source>
        <dbReference type="PROSITE" id="PS50157"/>
    </source>
</evidence>
<evidence type="ECO:0000256" key="5">
    <source>
        <dbReference type="PROSITE-ProRule" id="PRU00042"/>
    </source>
</evidence>
<dbReference type="GO" id="GO:0000978">
    <property type="term" value="F:RNA polymerase II cis-regulatory region sequence-specific DNA binding"/>
    <property type="evidence" value="ECO:0007669"/>
    <property type="project" value="TreeGrafter"/>
</dbReference>
<dbReference type="InterPro" id="IPR001005">
    <property type="entry name" value="SANT/Myb"/>
</dbReference>
<accession>A0A0C3JYF0</accession>
<dbReference type="InterPro" id="IPR013087">
    <property type="entry name" value="Znf_C2H2_type"/>
</dbReference>
<sequence length="673" mass="75495">MTAERSVGRPWTTHEDELLARAVAEHGENDNWKRVAECVPGRTNKACRKRWLHSLSPDVKKTAWTAEEDRTLLELYDIHAGKWAAIAKHIPGRTDDACSKRYREALDPMLKKGEWTPQEDLQLMEAYKELGGRWGQVGQRLQRSGLGCRNRWRLLERKRSTTANRQDLPTTDFNMSQQQQQPIHLSTYHTWDDMQVAAASFQYGSSSLSSALVALPPTTPEPSLAHYEYSSASTFAGLPSTSTSPATHSIEFAMTNAAPTSVYEDDARQYDQLHRQTPPHDYYITPATHEDRRMSHCQPSYPHQHPERIPPSLQRSDLFYRQQLQQTNHSYSSRDLTPQHTMIVHQPRAQYYQDPHPDQDSYPSPARPPTQHDVHYAQQQQHENLVNHSPRPSSQPDPGSSADQSYPPPSQAHPSLVHRSAPTLLMASTTSPYPKPSTLLDASQVNQEDPSTSSLRPKQRTRTPATRKRPDSQAPLRLSSDLPATSDPSIKPYACGHESCWPANALTSRACYSTSRSLSDHNKAAHPDDVGSDRPYRCGLEGCGKSWKSINGLQYHLQISKAHFQHAITSTYLTPYMEGLSVPASVEASTSGQMEAKKKQYACPHENCPNRYKQLSGLRYHLAHGHPADLPAQLDLVPPALSRKLEEKMRMQGQAQGSDLSAGPSASAHQQRP</sequence>
<feature type="domain" description="HTH myb-type" evidence="9">
    <location>
        <begin position="111"/>
        <end position="160"/>
    </location>
</feature>
<dbReference type="CDD" id="cd00167">
    <property type="entry name" value="SANT"/>
    <property type="match status" value="3"/>
</dbReference>